<dbReference type="Proteomes" id="UP001148786">
    <property type="component" value="Unassembled WGS sequence"/>
</dbReference>
<evidence type="ECO:0000313" key="6">
    <source>
        <dbReference type="EMBL" id="KAJ3515088.1"/>
    </source>
</evidence>
<dbReference type="CDD" id="cd17745">
    <property type="entry name" value="BRCT_p53bp1_rpt1"/>
    <property type="match status" value="1"/>
</dbReference>
<comment type="subcellular location">
    <subcellularLocation>
        <location evidence="1">Nucleus</location>
    </subcellularLocation>
</comment>
<dbReference type="PROSITE" id="PS50172">
    <property type="entry name" value="BRCT"/>
    <property type="match status" value="1"/>
</dbReference>
<evidence type="ECO:0000256" key="1">
    <source>
        <dbReference type="ARBA" id="ARBA00004123"/>
    </source>
</evidence>
<dbReference type="InterPro" id="IPR036420">
    <property type="entry name" value="BRCT_dom_sf"/>
</dbReference>
<dbReference type="PANTHER" id="PTHR15321">
    <property type="entry name" value="TUMOR SUPPRESSOR P53-BINDING PROTEIN 1"/>
    <property type="match status" value="1"/>
</dbReference>
<protein>
    <recommendedName>
        <fullName evidence="5">BRCT domain-containing protein</fullName>
    </recommendedName>
</protein>
<keyword evidence="2" id="KW-0227">DNA damage</keyword>
<dbReference type="CDD" id="cd20383">
    <property type="entry name" value="Tudor_53BP1"/>
    <property type="match status" value="1"/>
</dbReference>
<dbReference type="InterPro" id="IPR041297">
    <property type="entry name" value="Crb2_Tudor"/>
</dbReference>
<gene>
    <name evidence="6" type="ORF">NLJ89_g1968</name>
</gene>
<feature type="compositionally biased region" description="Basic and acidic residues" evidence="4">
    <location>
        <begin position="208"/>
        <end position="217"/>
    </location>
</feature>
<reference evidence="6" key="1">
    <citation type="submission" date="2022-07" db="EMBL/GenBank/DDBJ databases">
        <title>Genome Sequence of Agrocybe chaxingu.</title>
        <authorList>
            <person name="Buettner E."/>
        </authorList>
    </citation>
    <scope>NUCLEOTIDE SEQUENCE</scope>
    <source>
        <strain evidence="6">MP-N11</strain>
    </source>
</reference>
<evidence type="ECO:0000313" key="7">
    <source>
        <dbReference type="Proteomes" id="UP001148786"/>
    </source>
</evidence>
<dbReference type="GO" id="GO:0045944">
    <property type="term" value="P:positive regulation of transcription by RNA polymerase II"/>
    <property type="evidence" value="ECO:0007669"/>
    <property type="project" value="TreeGrafter"/>
</dbReference>
<evidence type="ECO:0000259" key="5">
    <source>
        <dbReference type="PROSITE" id="PS50172"/>
    </source>
</evidence>
<dbReference type="InterPro" id="IPR001357">
    <property type="entry name" value="BRCT_dom"/>
</dbReference>
<evidence type="ECO:0000256" key="2">
    <source>
        <dbReference type="ARBA" id="ARBA00022763"/>
    </source>
</evidence>
<dbReference type="InterPro" id="IPR047250">
    <property type="entry name" value="BRCT_p53bp1-like_rpt2"/>
</dbReference>
<dbReference type="GO" id="GO:0000077">
    <property type="term" value="P:DNA damage checkpoint signaling"/>
    <property type="evidence" value="ECO:0007669"/>
    <property type="project" value="TreeGrafter"/>
</dbReference>
<keyword evidence="7" id="KW-1185">Reference proteome</keyword>
<dbReference type="GO" id="GO:0042393">
    <property type="term" value="F:histone binding"/>
    <property type="evidence" value="ECO:0007669"/>
    <property type="project" value="TreeGrafter"/>
</dbReference>
<organism evidence="6 7">
    <name type="scientific">Agrocybe chaxingu</name>
    <dbReference type="NCBI Taxonomy" id="84603"/>
    <lineage>
        <taxon>Eukaryota</taxon>
        <taxon>Fungi</taxon>
        <taxon>Dikarya</taxon>
        <taxon>Basidiomycota</taxon>
        <taxon>Agaricomycotina</taxon>
        <taxon>Agaricomycetes</taxon>
        <taxon>Agaricomycetidae</taxon>
        <taxon>Agaricales</taxon>
        <taxon>Agaricineae</taxon>
        <taxon>Strophariaceae</taxon>
        <taxon>Agrocybe</taxon>
    </lineage>
</organism>
<dbReference type="InterPro" id="IPR047249">
    <property type="entry name" value="BRCT_p53bp1-like_rpt1"/>
</dbReference>
<accession>A0A9W8TCI6</accession>
<feature type="region of interest" description="Disordered" evidence="4">
    <location>
        <begin position="1"/>
        <end position="282"/>
    </location>
</feature>
<dbReference type="Pfam" id="PF18115">
    <property type="entry name" value="Tudor_3"/>
    <property type="match status" value="1"/>
</dbReference>
<dbReference type="SUPFAM" id="SSF52113">
    <property type="entry name" value="BRCT domain"/>
    <property type="match status" value="1"/>
</dbReference>
<dbReference type="EMBL" id="JANKHO010000112">
    <property type="protein sequence ID" value="KAJ3515088.1"/>
    <property type="molecule type" value="Genomic_DNA"/>
</dbReference>
<dbReference type="CDD" id="cd17724">
    <property type="entry name" value="BRCT_p53bp1_rpt2"/>
    <property type="match status" value="1"/>
</dbReference>
<name>A0A9W8TCI6_9AGAR</name>
<comment type="caution">
    <text evidence="6">The sequence shown here is derived from an EMBL/GenBank/DDBJ whole genome shotgun (WGS) entry which is preliminary data.</text>
</comment>
<dbReference type="PANTHER" id="PTHR15321:SF3">
    <property type="entry name" value="TP53-BINDING PROTEIN 1"/>
    <property type="match status" value="1"/>
</dbReference>
<keyword evidence="3" id="KW-0539">Nucleus</keyword>
<proteinExistence type="predicted"/>
<sequence length="717" mass="78700">MLPEYENRNQRRPAVPLPKAQRTPTVAQAKNRKVDQNEMRNPAEKKKALRQEEEEEDEEEDIPLAAVTGKRTRAAAVAPGKRSQNKGKGKAVETEEEQEESPVPTKIATKGKTAAPVGKKLAVKATQKASALPGTSRNTGRSWETSEIPSSVPEQDAVDAHVTKATTVTGVRSKAVVQKTAPKIRPASKAPSSRGKQAASAEDSEEELLMRSDKDDGTEPADEEYQEEDADEPPRKRKRAATKAPAAAKKTKAAPKRGRRPAATPAAHTQAKKLRSATGSSRGNGAKGFRVFALWKADGHYYPGVVQSETSNSEYVVVYDDRTIGTVSIDQLRRGQLRVGDEVLHNAANRSTRVVGIDDADNGTVRILLNDNLRDVPMKELKIASRAIEYNFNDRLLTPEDIILPSMGAAAVKRALSPSPSKSSMISVPAARVATTAPARGIRGRVLAKTGLIVTLNAEKEVWEKEKVKVNNAIRTGGGTVIDDIFSVIRMDGHFVDSKNNCYMFEQSEVAWIGANDIERLFLVADEPNQKPKFLIAIALGIPCLSTTWLQGSVSDGVEREWIGYLLPQGRSTILKGRITQQIDYDWGESVEFAQRLPTNPIAAKLFANMHILCVGPQMVPQPKGKRREDNAETAKVVPRIILAMGAETVECVTEPRFATKDLEDYNYIVIREPEQYVSELPPATTVDWSWVKECLIASRYFPVPTWTTAGEYSQEA</sequence>
<dbReference type="SUPFAM" id="SSF63748">
    <property type="entry name" value="Tudor/PWWP/MBT"/>
    <property type="match status" value="1"/>
</dbReference>
<dbReference type="AlphaFoldDB" id="A0A9W8TCI6"/>
<feature type="compositionally biased region" description="Polar residues" evidence="4">
    <location>
        <begin position="127"/>
        <end position="153"/>
    </location>
</feature>
<evidence type="ECO:0000256" key="4">
    <source>
        <dbReference type="SAM" id="MobiDB-lite"/>
    </source>
</evidence>
<feature type="domain" description="BRCT" evidence="5">
    <location>
        <begin position="450"/>
        <end position="567"/>
    </location>
</feature>
<dbReference type="SMART" id="SM00292">
    <property type="entry name" value="BRCT"/>
    <property type="match status" value="2"/>
</dbReference>
<dbReference type="InterPro" id="IPR047252">
    <property type="entry name" value="TP53BP1-like"/>
</dbReference>
<evidence type="ECO:0000256" key="3">
    <source>
        <dbReference type="ARBA" id="ARBA00023242"/>
    </source>
</evidence>
<feature type="compositionally biased region" description="Basic residues" evidence="4">
    <location>
        <begin position="249"/>
        <end position="260"/>
    </location>
</feature>
<dbReference type="Gene3D" id="2.30.30.140">
    <property type="match status" value="1"/>
</dbReference>
<dbReference type="Gene3D" id="3.40.50.10190">
    <property type="entry name" value="BRCT domain"/>
    <property type="match status" value="1"/>
</dbReference>
<dbReference type="OrthoDB" id="129353at2759"/>
<feature type="compositionally biased region" description="Acidic residues" evidence="4">
    <location>
        <begin position="218"/>
        <end position="231"/>
    </location>
</feature>
<feature type="compositionally biased region" description="Acidic residues" evidence="4">
    <location>
        <begin position="52"/>
        <end position="62"/>
    </location>
</feature>
<feature type="compositionally biased region" description="Basic and acidic residues" evidence="4">
    <location>
        <begin position="32"/>
        <end position="51"/>
    </location>
</feature>
<dbReference type="GO" id="GO:0005634">
    <property type="term" value="C:nucleus"/>
    <property type="evidence" value="ECO:0007669"/>
    <property type="project" value="UniProtKB-SubCell"/>
</dbReference>